<feature type="compositionally biased region" description="Low complexity" evidence="2">
    <location>
        <begin position="65"/>
        <end position="88"/>
    </location>
</feature>
<dbReference type="CDD" id="cd14273">
    <property type="entry name" value="UBA_TAP-C_like"/>
    <property type="match status" value="1"/>
</dbReference>
<evidence type="ECO:0000256" key="2">
    <source>
        <dbReference type="SAM" id="MobiDB-lite"/>
    </source>
</evidence>
<dbReference type="Proteomes" id="UP001642409">
    <property type="component" value="Unassembled WGS sequence"/>
</dbReference>
<feature type="compositionally biased region" description="Low complexity" evidence="2">
    <location>
        <begin position="282"/>
        <end position="295"/>
    </location>
</feature>
<feature type="compositionally biased region" description="Acidic residues" evidence="2">
    <location>
        <begin position="316"/>
        <end position="331"/>
    </location>
</feature>
<keyword evidence="1" id="KW-0175">Coiled coil</keyword>
<evidence type="ECO:0000256" key="1">
    <source>
        <dbReference type="SAM" id="Coils"/>
    </source>
</evidence>
<evidence type="ECO:0000313" key="5">
    <source>
        <dbReference type="Proteomes" id="UP001642409"/>
    </source>
</evidence>
<feature type="region of interest" description="Disordered" evidence="2">
    <location>
        <begin position="65"/>
        <end position="95"/>
    </location>
</feature>
<sequence>MGTSWSKDDKVQNFLEVTNSTKQLALEYLAGSDWNVPLAITQYFEIGENTQKSSFQPQNNFNQLQTLKNGQNNGNNNQTQNLPSNNQLIQNQTPQNDQKQIMSQISQFIASTNATFSDSERFLQQNAFKIEEALKNYYEINGQSEETENQMLKNEDLELKFELKLKYTEIFAKYSQNAAEIMRREKYNLFYVLKILNKNKNHINDKENENNTQNDQHKENTNNIVLVDKENKGFFGPKRQFVEQKYQNKYLCPEQIKNIEVKELTQHPKSPHEQQKQSENITQTKPQQQEPQTTKVLSNTTNLQNINTQKFQKNEYEDDSYEEEQYEESEEEYQNTQPQFKLITFNVQNGQEVLNQLFKTLGTSIFLLQKPFVENLQQYQQRVTIKIDINYVQSVEFTLNNIILNQKQYQQQMQNARMQFKPVYNQNYTPQPLPSCNFTPIQFPPFNPSSPHQPNFTPLQPIIPPYIQEQYKIEQEHFIPSSFVPFNPRQSSQLKNTQQTPFTRQKKITVLLNNMNLRPEHYTSLQVYIMKQFKNKVHVLQNKNIEIICSEHQSYNVVRVVTEISACDQNLKIMSEDVQ</sequence>
<organism evidence="3">
    <name type="scientific">Hexamita inflata</name>
    <dbReference type="NCBI Taxonomy" id="28002"/>
    <lineage>
        <taxon>Eukaryota</taxon>
        <taxon>Metamonada</taxon>
        <taxon>Diplomonadida</taxon>
        <taxon>Hexamitidae</taxon>
        <taxon>Hexamitinae</taxon>
        <taxon>Hexamita</taxon>
    </lineage>
</organism>
<comment type="caution">
    <text evidence="3">The sequence shown here is derived from an EMBL/GenBank/DDBJ whole genome shotgun (WGS) entry which is preliminary data.</text>
</comment>
<feature type="compositionally biased region" description="Basic and acidic residues" evidence="2">
    <location>
        <begin position="265"/>
        <end position="276"/>
    </location>
</feature>
<feature type="region of interest" description="Disordered" evidence="2">
    <location>
        <begin position="265"/>
        <end position="331"/>
    </location>
</feature>
<dbReference type="AlphaFoldDB" id="A0AA86RBC8"/>
<dbReference type="Pfam" id="PF14555">
    <property type="entry name" value="UBA_4"/>
    <property type="match status" value="2"/>
</dbReference>
<evidence type="ECO:0000313" key="3">
    <source>
        <dbReference type="EMBL" id="CAI9973042.1"/>
    </source>
</evidence>
<dbReference type="EMBL" id="CATOUU010001118">
    <property type="protein sequence ID" value="CAI9973042.1"/>
    <property type="molecule type" value="Genomic_DNA"/>
</dbReference>
<dbReference type="SUPFAM" id="SSF46934">
    <property type="entry name" value="UBA-like"/>
    <property type="match status" value="1"/>
</dbReference>
<dbReference type="InterPro" id="IPR009060">
    <property type="entry name" value="UBA-like_sf"/>
</dbReference>
<dbReference type="EMBL" id="CAXDID020000091">
    <property type="protein sequence ID" value="CAL6022505.1"/>
    <property type="molecule type" value="Genomic_DNA"/>
</dbReference>
<reference evidence="4 5" key="2">
    <citation type="submission" date="2024-07" db="EMBL/GenBank/DDBJ databases">
        <authorList>
            <person name="Akdeniz Z."/>
        </authorList>
    </citation>
    <scope>NUCLEOTIDE SEQUENCE [LARGE SCALE GENOMIC DNA]</scope>
</reference>
<proteinExistence type="predicted"/>
<reference evidence="3" key="1">
    <citation type="submission" date="2023-06" db="EMBL/GenBank/DDBJ databases">
        <authorList>
            <person name="Kurt Z."/>
        </authorList>
    </citation>
    <scope>NUCLEOTIDE SEQUENCE</scope>
</reference>
<name>A0AA86RBC8_9EUKA</name>
<keyword evidence="5" id="KW-1185">Reference proteome</keyword>
<feature type="coiled-coil region" evidence="1">
    <location>
        <begin position="196"/>
        <end position="223"/>
    </location>
</feature>
<protein>
    <submittedName>
        <fullName evidence="3">UBA-like superfamily</fullName>
    </submittedName>
    <submittedName>
        <fullName evidence="4">UBA-like_superfamily</fullName>
    </submittedName>
</protein>
<dbReference type="Gene3D" id="1.10.8.10">
    <property type="entry name" value="DNA helicase RuvA subunit, C-terminal domain"/>
    <property type="match status" value="2"/>
</dbReference>
<evidence type="ECO:0000313" key="4">
    <source>
        <dbReference type="EMBL" id="CAL6022505.1"/>
    </source>
</evidence>
<gene>
    <name evidence="4" type="ORF">HINF_LOCUS28680</name>
    <name evidence="3" type="ORF">HINF_LOCUS60687</name>
</gene>
<accession>A0AA86RBC8</accession>
<feature type="compositionally biased region" description="Polar residues" evidence="2">
    <location>
        <begin position="296"/>
        <end position="311"/>
    </location>
</feature>